<evidence type="ECO:0000256" key="1">
    <source>
        <dbReference type="SAM" id="Phobius"/>
    </source>
</evidence>
<keyword evidence="3" id="KW-1185">Reference proteome</keyword>
<protein>
    <submittedName>
        <fullName evidence="2">Uncharacterized protein</fullName>
    </submittedName>
</protein>
<evidence type="ECO:0000313" key="3">
    <source>
        <dbReference type="Proteomes" id="UP001161497"/>
    </source>
</evidence>
<keyword evidence="1" id="KW-0812">Transmembrane</keyword>
<dbReference type="Proteomes" id="UP001161497">
    <property type="component" value="Chromosome"/>
</dbReference>
<feature type="transmembrane region" description="Helical" evidence="1">
    <location>
        <begin position="23"/>
        <end position="41"/>
    </location>
</feature>
<proteinExistence type="predicted"/>
<dbReference type="RefSeq" id="WP_009060631.1">
    <property type="nucleotide sequence ID" value="NZ_LXJS01000087.1"/>
</dbReference>
<gene>
    <name evidence="2" type="ORF">MFUM_0830</name>
</gene>
<accession>A0ABM9IC19</accession>
<sequence>MKRRKEIIETVKKMREDLRKDEAMMYVIYIIELFIVIWAISCTRDYMEFLPYRIESIM</sequence>
<reference evidence="2" key="1">
    <citation type="submission" date="2023-03" db="EMBL/GenBank/DDBJ databases">
        <authorList>
            <person name="Cremers G."/>
            <person name="Picone N."/>
        </authorList>
    </citation>
    <scope>NUCLEOTIDE SEQUENCE</scope>
    <source>
        <strain evidence="2">Sample_alias</strain>
    </source>
</reference>
<organism evidence="2 3">
    <name type="scientific">Candidatus Methylacidiphilum fumarolicum</name>
    <dbReference type="NCBI Taxonomy" id="591154"/>
    <lineage>
        <taxon>Bacteria</taxon>
        <taxon>Pseudomonadati</taxon>
        <taxon>Verrucomicrobiota</taxon>
        <taxon>Methylacidiphilae</taxon>
        <taxon>Methylacidiphilales</taxon>
        <taxon>Methylacidiphilaceae</taxon>
        <taxon>Methylacidiphilum (ex Ratnadevi et al. 2023)</taxon>
    </lineage>
</organism>
<dbReference type="EMBL" id="OX458932">
    <property type="protein sequence ID" value="CAI9085209.1"/>
    <property type="molecule type" value="Genomic_DNA"/>
</dbReference>
<keyword evidence="1" id="KW-1133">Transmembrane helix</keyword>
<evidence type="ECO:0000313" key="2">
    <source>
        <dbReference type="EMBL" id="CAI9085209.1"/>
    </source>
</evidence>
<name>A0ABM9IC19_9BACT</name>
<keyword evidence="1" id="KW-0472">Membrane</keyword>